<evidence type="ECO:0000313" key="3">
    <source>
        <dbReference type="EMBL" id="KAK3942825.1"/>
    </source>
</evidence>
<dbReference type="InterPro" id="IPR010730">
    <property type="entry name" value="HET"/>
</dbReference>
<dbReference type="Proteomes" id="UP001303473">
    <property type="component" value="Unassembled WGS sequence"/>
</dbReference>
<organism evidence="3 4">
    <name type="scientific">Diplogelasinospora grovesii</name>
    <dbReference type="NCBI Taxonomy" id="303347"/>
    <lineage>
        <taxon>Eukaryota</taxon>
        <taxon>Fungi</taxon>
        <taxon>Dikarya</taxon>
        <taxon>Ascomycota</taxon>
        <taxon>Pezizomycotina</taxon>
        <taxon>Sordariomycetes</taxon>
        <taxon>Sordariomycetidae</taxon>
        <taxon>Sordariales</taxon>
        <taxon>Diplogelasinosporaceae</taxon>
        <taxon>Diplogelasinospora</taxon>
    </lineage>
</organism>
<gene>
    <name evidence="3" type="ORF">QBC46DRAFT_457234</name>
</gene>
<dbReference type="PANTHER" id="PTHR24148">
    <property type="entry name" value="ANKYRIN REPEAT DOMAIN-CONTAINING PROTEIN 39 HOMOLOG-RELATED"/>
    <property type="match status" value="1"/>
</dbReference>
<dbReference type="EMBL" id="MU853770">
    <property type="protein sequence ID" value="KAK3942825.1"/>
    <property type="molecule type" value="Genomic_DNA"/>
</dbReference>
<evidence type="ECO:0000256" key="1">
    <source>
        <dbReference type="SAM" id="MobiDB-lite"/>
    </source>
</evidence>
<evidence type="ECO:0000259" key="2">
    <source>
        <dbReference type="Pfam" id="PF06985"/>
    </source>
</evidence>
<reference evidence="4" key="1">
    <citation type="journal article" date="2023" name="Mol. Phylogenet. Evol.">
        <title>Genome-scale phylogeny and comparative genomics of the fungal order Sordariales.</title>
        <authorList>
            <person name="Hensen N."/>
            <person name="Bonometti L."/>
            <person name="Westerberg I."/>
            <person name="Brannstrom I.O."/>
            <person name="Guillou S."/>
            <person name="Cros-Aarteil S."/>
            <person name="Calhoun S."/>
            <person name="Haridas S."/>
            <person name="Kuo A."/>
            <person name="Mondo S."/>
            <person name="Pangilinan J."/>
            <person name="Riley R."/>
            <person name="LaButti K."/>
            <person name="Andreopoulos B."/>
            <person name="Lipzen A."/>
            <person name="Chen C."/>
            <person name="Yan M."/>
            <person name="Daum C."/>
            <person name="Ng V."/>
            <person name="Clum A."/>
            <person name="Steindorff A."/>
            <person name="Ohm R.A."/>
            <person name="Martin F."/>
            <person name="Silar P."/>
            <person name="Natvig D.O."/>
            <person name="Lalanne C."/>
            <person name="Gautier V."/>
            <person name="Ament-Velasquez S.L."/>
            <person name="Kruys A."/>
            <person name="Hutchinson M.I."/>
            <person name="Powell A.J."/>
            <person name="Barry K."/>
            <person name="Miller A.N."/>
            <person name="Grigoriev I.V."/>
            <person name="Debuchy R."/>
            <person name="Gladieux P."/>
            <person name="Hiltunen Thoren M."/>
            <person name="Johannesson H."/>
        </authorList>
    </citation>
    <scope>NUCLEOTIDE SEQUENCE [LARGE SCALE GENOMIC DNA]</scope>
    <source>
        <strain evidence="4">CBS 340.73</strain>
    </source>
</reference>
<dbReference type="Pfam" id="PF06985">
    <property type="entry name" value="HET"/>
    <property type="match status" value="1"/>
</dbReference>
<feature type="domain" description="Heterokaryon incompatibility" evidence="2">
    <location>
        <begin position="51"/>
        <end position="208"/>
    </location>
</feature>
<dbReference type="PANTHER" id="PTHR24148:SF64">
    <property type="entry name" value="HETEROKARYON INCOMPATIBILITY DOMAIN-CONTAINING PROTEIN"/>
    <property type="match status" value="1"/>
</dbReference>
<keyword evidence="4" id="KW-1185">Reference proteome</keyword>
<dbReference type="InterPro" id="IPR052895">
    <property type="entry name" value="HetReg/Transcr_Mod"/>
</dbReference>
<name>A0AAN6NCB6_9PEZI</name>
<feature type="region of interest" description="Disordered" evidence="1">
    <location>
        <begin position="363"/>
        <end position="382"/>
    </location>
</feature>
<proteinExistence type="predicted"/>
<comment type="caution">
    <text evidence="3">The sequence shown here is derived from an EMBL/GenBank/DDBJ whole genome shotgun (WGS) entry which is preliminary data.</text>
</comment>
<evidence type="ECO:0000313" key="4">
    <source>
        <dbReference type="Proteomes" id="UP001303473"/>
    </source>
</evidence>
<sequence>MPIFNKYHYKPLCAEDAVRLIVLDPATDEYDPLGCSIIQRRRHSGTKIVDYSAVSYAWGVQLELSRTLEIRGKTGNTSYLRITPNVDDLLRRLRKIQGNLRCPLWIDAICLNQDDEKEKAQQIPLMGPIYEEAKNVHIWLGLDDHLTAKFAPLVPWDTGYVLLRPNEMARRVACCLRYTYDGYVGAGLCSFLDFFDRAWFSRRWIIQEACLARHATVHCGKYSIPLPLLVSAATRFQALDISHYPIAVAANLRRPATNLSMLDALWNFHQAGCSEHKDRIAALFSLVPEINRFPLDYTLHWTELYKQVASFALNRCTKDTRLQVLLHLFEFGPVSSQSLPTEVSSHYPSWVPDWSKSRQRALPYHSPARNPDNVVDRHPASPGGLGSDKAALKFHDDALWIYWHASLLVGAGQEGREVTYAKMFKNLDEDQREKRVLKVLDELFPPTGDTFDSVNLQQILALSYLLQTIAQFRDPGAIRDKKKLNSPHLDEYMGNISQMLSTDVFDSLRDLDYILEEFCLFELERERYCYGLGPRATQAGDVMIPLWRPEQMKPDKKYLRVPGRNQKKSTIYLVTMLVVRRSRQNHRCGGLCYYTGRKSR</sequence>
<protein>
    <submittedName>
        <fullName evidence="3">Heterokaryon incompatibility protein-domain-containing protein</fullName>
    </submittedName>
</protein>
<accession>A0AAN6NCB6</accession>
<dbReference type="AlphaFoldDB" id="A0AAN6NCB6"/>